<feature type="non-terminal residue" evidence="1">
    <location>
        <position position="24"/>
    </location>
</feature>
<protein>
    <submittedName>
        <fullName evidence="1">Uncharacterized protein</fullName>
    </submittedName>
</protein>
<evidence type="ECO:0000313" key="2">
    <source>
        <dbReference type="Proteomes" id="UP000887013"/>
    </source>
</evidence>
<reference evidence="1" key="1">
    <citation type="submission" date="2020-08" db="EMBL/GenBank/DDBJ databases">
        <title>Multicomponent nature underlies the extraordinary mechanical properties of spider dragline silk.</title>
        <authorList>
            <person name="Kono N."/>
            <person name="Nakamura H."/>
            <person name="Mori M."/>
            <person name="Yoshida Y."/>
            <person name="Ohtoshi R."/>
            <person name="Malay A.D."/>
            <person name="Moran D.A.P."/>
            <person name="Tomita M."/>
            <person name="Numata K."/>
            <person name="Arakawa K."/>
        </authorList>
    </citation>
    <scope>NUCLEOTIDE SEQUENCE</scope>
</reference>
<proteinExistence type="predicted"/>
<organism evidence="1 2">
    <name type="scientific">Nephila pilipes</name>
    <name type="common">Giant wood spider</name>
    <name type="synonym">Nephila maculata</name>
    <dbReference type="NCBI Taxonomy" id="299642"/>
    <lineage>
        <taxon>Eukaryota</taxon>
        <taxon>Metazoa</taxon>
        <taxon>Ecdysozoa</taxon>
        <taxon>Arthropoda</taxon>
        <taxon>Chelicerata</taxon>
        <taxon>Arachnida</taxon>
        <taxon>Araneae</taxon>
        <taxon>Araneomorphae</taxon>
        <taxon>Entelegynae</taxon>
        <taxon>Araneoidea</taxon>
        <taxon>Nephilidae</taxon>
        <taxon>Nephila</taxon>
    </lineage>
</organism>
<evidence type="ECO:0000313" key="1">
    <source>
        <dbReference type="EMBL" id="GFU12219.1"/>
    </source>
</evidence>
<gene>
    <name evidence="1" type="ORF">NPIL_592031</name>
</gene>
<dbReference type="Proteomes" id="UP000887013">
    <property type="component" value="Unassembled WGS sequence"/>
</dbReference>
<dbReference type="AlphaFoldDB" id="A0A8X6UB56"/>
<keyword evidence="2" id="KW-1185">Reference proteome</keyword>
<sequence length="24" mass="2795">MIHRPFTVDSCSLRKQHDHSGMIV</sequence>
<name>A0A8X6UB56_NEPPI</name>
<dbReference type="EMBL" id="BMAW01029504">
    <property type="protein sequence ID" value="GFU12219.1"/>
    <property type="molecule type" value="Genomic_DNA"/>
</dbReference>
<comment type="caution">
    <text evidence="1">The sequence shown here is derived from an EMBL/GenBank/DDBJ whole genome shotgun (WGS) entry which is preliminary data.</text>
</comment>
<accession>A0A8X6UB56</accession>